<evidence type="ECO:0000313" key="1">
    <source>
        <dbReference type="EMBL" id="CAG6680646.1"/>
    </source>
</evidence>
<protein>
    <submittedName>
        <fullName evidence="1">Uncharacterized protein</fullName>
    </submittedName>
</protein>
<proteinExistence type="predicted"/>
<reference evidence="1" key="1">
    <citation type="submission" date="2021-05" db="EMBL/GenBank/DDBJ databases">
        <authorList>
            <person name="Alioto T."/>
            <person name="Alioto T."/>
            <person name="Gomez Garrido J."/>
        </authorList>
    </citation>
    <scope>NUCLEOTIDE SEQUENCE</scope>
</reference>
<sequence>MISQVNHICIVPTFDMVGIPFPKERLFNQSVSYINQSVSYFSVIPEISSIVHCCLFVSNLPIYINISLFPVCIPNLPIYFNISLFPACIPNLPTYLFCK</sequence>
<name>A0A8D8T2C8_9HEMI</name>
<organism evidence="1">
    <name type="scientific">Cacopsylla melanoneura</name>
    <dbReference type="NCBI Taxonomy" id="428564"/>
    <lineage>
        <taxon>Eukaryota</taxon>
        <taxon>Metazoa</taxon>
        <taxon>Ecdysozoa</taxon>
        <taxon>Arthropoda</taxon>
        <taxon>Hexapoda</taxon>
        <taxon>Insecta</taxon>
        <taxon>Pterygota</taxon>
        <taxon>Neoptera</taxon>
        <taxon>Paraneoptera</taxon>
        <taxon>Hemiptera</taxon>
        <taxon>Sternorrhyncha</taxon>
        <taxon>Psylloidea</taxon>
        <taxon>Psyllidae</taxon>
        <taxon>Psyllinae</taxon>
        <taxon>Cacopsylla</taxon>
    </lineage>
</organism>
<dbReference type="EMBL" id="HBUF01252935">
    <property type="protein sequence ID" value="CAG6680646.1"/>
    <property type="molecule type" value="Transcribed_RNA"/>
</dbReference>
<dbReference type="AlphaFoldDB" id="A0A8D8T2C8"/>
<accession>A0A8D8T2C8</accession>